<dbReference type="Pfam" id="PF19739">
    <property type="entry name" value="DUF6228"/>
    <property type="match status" value="1"/>
</dbReference>
<dbReference type="AlphaFoldDB" id="A0A928VTW1"/>
<gene>
    <name evidence="1" type="ORF">IQ235_05590</name>
</gene>
<dbReference type="Proteomes" id="UP000621799">
    <property type="component" value="Unassembled WGS sequence"/>
</dbReference>
<proteinExistence type="predicted"/>
<keyword evidence="2" id="KW-1185">Reference proteome</keyword>
<evidence type="ECO:0000313" key="2">
    <source>
        <dbReference type="Proteomes" id="UP000621799"/>
    </source>
</evidence>
<name>A0A928VTW1_9CYAN</name>
<dbReference type="EMBL" id="JADEXN010000069">
    <property type="protein sequence ID" value="MBE9040264.1"/>
    <property type="molecule type" value="Genomic_DNA"/>
</dbReference>
<dbReference type="RefSeq" id="WP_264320518.1">
    <property type="nucleotide sequence ID" value="NZ_JADEXN010000069.1"/>
</dbReference>
<evidence type="ECO:0000313" key="1">
    <source>
        <dbReference type="EMBL" id="MBE9040264.1"/>
    </source>
</evidence>
<protein>
    <submittedName>
        <fullName evidence="1">Uncharacterized protein</fullName>
    </submittedName>
</protein>
<sequence length="133" mass="15004">MNKVTIKSANTSSKLEFSDVEHEYFTVAFSSFSMNASQPVWVYTGDYDRLTHLFLEMAENWQGWEGVKTWGATEDDFSLSCTSDKLGHISIAGTLVERNAPECWSASVKFNVKVEAGQLEQIAYEVRRLFAGM</sequence>
<comment type="caution">
    <text evidence="1">The sequence shown here is derived from an EMBL/GenBank/DDBJ whole genome shotgun (WGS) entry which is preliminary data.</text>
</comment>
<organism evidence="1 2">
    <name type="scientific">Zarconia navalis LEGE 11467</name>
    <dbReference type="NCBI Taxonomy" id="1828826"/>
    <lineage>
        <taxon>Bacteria</taxon>
        <taxon>Bacillati</taxon>
        <taxon>Cyanobacteriota</taxon>
        <taxon>Cyanophyceae</taxon>
        <taxon>Oscillatoriophycideae</taxon>
        <taxon>Oscillatoriales</taxon>
        <taxon>Oscillatoriales incertae sedis</taxon>
        <taxon>Zarconia</taxon>
        <taxon>Zarconia navalis</taxon>
    </lineage>
</organism>
<reference evidence="1" key="1">
    <citation type="submission" date="2020-10" db="EMBL/GenBank/DDBJ databases">
        <authorList>
            <person name="Castelo-Branco R."/>
            <person name="Eusebio N."/>
            <person name="Adriana R."/>
            <person name="Vieira A."/>
            <person name="Brugerolle De Fraissinette N."/>
            <person name="Rezende De Castro R."/>
            <person name="Schneider M.P."/>
            <person name="Vasconcelos V."/>
            <person name="Leao P.N."/>
        </authorList>
    </citation>
    <scope>NUCLEOTIDE SEQUENCE</scope>
    <source>
        <strain evidence="1">LEGE 11467</strain>
    </source>
</reference>
<dbReference type="InterPro" id="IPR046196">
    <property type="entry name" value="DUF6228"/>
</dbReference>
<accession>A0A928VTW1</accession>